<evidence type="ECO:0000256" key="1">
    <source>
        <dbReference type="ARBA" id="ARBA00005417"/>
    </source>
</evidence>
<sequence>MRLNVEGLVKDYGKKRALDSVNLTASNGIYGLLGPNGAGKTTLMRILAGIISPDRGRVTFDGEDILKNMEQFRYKIGYLPQEFGCYKSISVEECLDTIGILKGISNKEERKKQIEKILFEVNLSTELKKKVGALSGGMRRRLGIAQAMLGNPVFIMVDEPTAGLDPEERIRFRGFIRKVSVGRIVLLSTHIIEDIKNNCDGLALIKNGKIEQFSGFNDLENMAKGRVWKLNIKTNEYQKIEEQYKVLSTNTNDNGLEVRVYSEKKPYEDAKEVQPTVEEGYLTWINK</sequence>
<evidence type="ECO:0000256" key="2">
    <source>
        <dbReference type="ARBA" id="ARBA00022448"/>
    </source>
</evidence>
<comment type="similarity">
    <text evidence="1">Belongs to the ABC transporter superfamily.</text>
</comment>
<dbReference type="SUPFAM" id="SSF52540">
    <property type="entry name" value="P-loop containing nucleoside triphosphate hydrolases"/>
    <property type="match status" value="1"/>
</dbReference>
<comment type="caution">
    <text evidence="6">The sequence shown here is derived from an EMBL/GenBank/DDBJ whole genome shotgun (WGS) entry which is preliminary data.</text>
</comment>
<organism evidence="6 7">
    <name type="scientific">Acetivibrio saccincola</name>
    <dbReference type="NCBI Taxonomy" id="1677857"/>
    <lineage>
        <taxon>Bacteria</taxon>
        <taxon>Bacillati</taxon>
        <taxon>Bacillota</taxon>
        <taxon>Clostridia</taxon>
        <taxon>Eubacteriales</taxon>
        <taxon>Oscillospiraceae</taxon>
        <taxon>Acetivibrio</taxon>
    </lineage>
</organism>
<name>A0A2S8RAT6_9FIRM</name>
<reference evidence="6 7" key="1">
    <citation type="journal article" date="2018" name="Syst. Appl. Microbiol.">
        <title>Characterization and high-quality draft genome sequence of Herbivorax saccincola A7, an anaerobic, alkaliphilic, thermophilic, cellulolytic, and xylanolytic bacterium.</title>
        <authorList>
            <person name="Aikawa S."/>
            <person name="Baramee S."/>
            <person name="Sermsathanaswadi J."/>
            <person name="Thianheng P."/>
            <person name="Tachaapaikoon C."/>
            <person name="Shikata A."/>
            <person name="Waeonukul R."/>
            <person name="Pason P."/>
            <person name="Ratanakhanokchai K."/>
            <person name="Kosugi A."/>
        </authorList>
    </citation>
    <scope>NUCLEOTIDE SEQUENCE [LARGE SCALE GENOMIC DNA]</scope>
    <source>
        <strain evidence="6 7">A7</strain>
    </source>
</reference>
<dbReference type="GO" id="GO:0005524">
    <property type="term" value="F:ATP binding"/>
    <property type="evidence" value="ECO:0007669"/>
    <property type="project" value="UniProtKB-KW"/>
</dbReference>
<dbReference type="EMBL" id="NEMB01000003">
    <property type="protein sequence ID" value="PQQ66899.1"/>
    <property type="molecule type" value="Genomic_DNA"/>
</dbReference>
<dbReference type="AlphaFoldDB" id="A0A2S8RAT6"/>
<evidence type="ECO:0000259" key="5">
    <source>
        <dbReference type="PROSITE" id="PS50893"/>
    </source>
</evidence>
<evidence type="ECO:0000256" key="3">
    <source>
        <dbReference type="ARBA" id="ARBA00022741"/>
    </source>
</evidence>
<dbReference type="CDD" id="cd03264">
    <property type="entry name" value="ABC_drug_resistance_like"/>
    <property type="match status" value="1"/>
</dbReference>
<dbReference type="Pfam" id="PF00005">
    <property type="entry name" value="ABC_tran"/>
    <property type="match status" value="1"/>
</dbReference>
<dbReference type="RefSeq" id="WP_105368107.1">
    <property type="nucleotide sequence ID" value="NZ_NEMB01000003.1"/>
</dbReference>
<feature type="domain" description="ABC transporter" evidence="5">
    <location>
        <begin position="3"/>
        <end position="232"/>
    </location>
</feature>
<dbReference type="Proteomes" id="UP000239720">
    <property type="component" value="Unassembled WGS sequence"/>
</dbReference>
<gene>
    <name evidence="6" type="ORF">B9R14_09180</name>
</gene>
<dbReference type="OrthoDB" id="9775135at2"/>
<protein>
    <submittedName>
        <fullName evidence="6">ABC transporter</fullName>
    </submittedName>
</protein>
<dbReference type="InterPro" id="IPR003593">
    <property type="entry name" value="AAA+_ATPase"/>
</dbReference>
<evidence type="ECO:0000313" key="7">
    <source>
        <dbReference type="Proteomes" id="UP000239720"/>
    </source>
</evidence>
<accession>A0A2S8RAT6</accession>
<keyword evidence="3" id="KW-0547">Nucleotide-binding</keyword>
<dbReference type="PANTHER" id="PTHR43335:SF2">
    <property type="entry name" value="ABC TRANSPORTER, ATP-BINDING PROTEIN"/>
    <property type="match status" value="1"/>
</dbReference>
<dbReference type="PROSITE" id="PS00211">
    <property type="entry name" value="ABC_TRANSPORTER_1"/>
    <property type="match status" value="1"/>
</dbReference>
<dbReference type="Gene3D" id="3.40.50.300">
    <property type="entry name" value="P-loop containing nucleotide triphosphate hydrolases"/>
    <property type="match status" value="1"/>
</dbReference>
<keyword evidence="4" id="KW-0067">ATP-binding</keyword>
<dbReference type="PROSITE" id="PS50893">
    <property type="entry name" value="ABC_TRANSPORTER_2"/>
    <property type="match status" value="1"/>
</dbReference>
<evidence type="ECO:0000256" key="4">
    <source>
        <dbReference type="ARBA" id="ARBA00022840"/>
    </source>
</evidence>
<proteinExistence type="inferred from homology"/>
<evidence type="ECO:0000313" key="6">
    <source>
        <dbReference type="EMBL" id="PQQ66899.1"/>
    </source>
</evidence>
<dbReference type="InterPro" id="IPR027417">
    <property type="entry name" value="P-loop_NTPase"/>
</dbReference>
<dbReference type="InterPro" id="IPR003439">
    <property type="entry name" value="ABC_transporter-like_ATP-bd"/>
</dbReference>
<keyword evidence="2" id="KW-0813">Transport</keyword>
<dbReference type="GO" id="GO:0016887">
    <property type="term" value="F:ATP hydrolysis activity"/>
    <property type="evidence" value="ECO:0007669"/>
    <property type="project" value="InterPro"/>
</dbReference>
<dbReference type="SMART" id="SM00382">
    <property type="entry name" value="AAA"/>
    <property type="match status" value="1"/>
</dbReference>
<dbReference type="PANTHER" id="PTHR43335">
    <property type="entry name" value="ABC TRANSPORTER, ATP-BINDING PROTEIN"/>
    <property type="match status" value="1"/>
</dbReference>
<dbReference type="InterPro" id="IPR017871">
    <property type="entry name" value="ABC_transporter-like_CS"/>
</dbReference>